<dbReference type="Gene3D" id="2.130.10.10">
    <property type="entry name" value="YVTN repeat-like/Quinoprotein amine dehydrogenase"/>
    <property type="match status" value="1"/>
</dbReference>
<proteinExistence type="predicted"/>
<evidence type="ECO:0000313" key="3">
    <source>
        <dbReference type="Proteomes" id="UP000028828"/>
    </source>
</evidence>
<accession>A0A086K568</accession>
<feature type="region of interest" description="Disordered" evidence="1">
    <location>
        <begin position="1"/>
        <end position="25"/>
    </location>
</feature>
<feature type="compositionally biased region" description="Basic and acidic residues" evidence="1">
    <location>
        <begin position="788"/>
        <end position="802"/>
    </location>
</feature>
<dbReference type="OrthoDB" id="331244at2759"/>
<feature type="compositionally biased region" description="Basic and acidic residues" evidence="1">
    <location>
        <begin position="959"/>
        <end position="972"/>
    </location>
</feature>
<feature type="region of interest" description="Disordered" evidence="1">
    <location>
        <begin position="1062"/>
        <end position="1135"/>
    </location>
</feature>
<comment type="caution">
    <text evidence="2">The sequence shown here is derived from an EMBL/GenBank/DDBJ whole genome shotgun (WGS) entry which is preliminary data.</text>
</comment>
<dbReference type="SUPFAM" id="SSF50978">
    <property type="entry name" value="WD40 repeat-like"/>
    <property type="match status" value="1"/>
</dbReference>
<dbReference type="InterPro" id="IPR036322">
    <property type="entry name" value="WD40_repeat_dom_sf"/>
</dbReference>
<feature type="compositionally biased region" description="Basic and acidic residues" evidence="1">
    <location>
        <begin position="1032"/>
        <end position="1041"/>
    </location>
</feature>
<name>A0A086K568_TOXGO</name>
<dbReference type="InterPro" id="IPR015943">
    <property type="entry name" value="WD40/YVTN_repeat-like_dom_sf"/>
</dbReference>
<dbReference type="VEuPathDB" id="ToxoDB:TGP89_261650"/>
<evidence type="ECO:0000313" key="2">
    <source>
        <dbReference type="EMBL" id="KFG39536.1"/>
    </source>
</evidence>
<feature type="compositionally biased region" description="Basic and acidic residues" evidence="1">
    <location>
        <begin position="745"/>
        <end position="760"/>
    </location>
</feature>
<feature type="compositionally biased region" description="Polar residues" evidence="1">
    <location>
        <begin position="1064"/>
        <end position="1075"/>
    </location>
</feature>
<feature type="region of interest" description="Disordered" evidence="1">
    <location>
        <begin position="699"/>
        <end position="814"/>
    </location>
</feature>
<organism evidence="2 3">
    <name type="scientific">Toxoplasma gondii p89</name>
    <dbReference type="NCBI Taxonomy" id="943119"/>
    <lineage>
        <taxon>Eukaryota</taxon>
        <taxon>Sar</taxon>
        <taxon>Alveolata</taxon>
        <taxon>Apicomplexa</taxon>
        <taxon>Conoidasida</taxon>
        <taxon>Coccidia</taxon>
        <taxon>Eucoccidiorida</taxon>
        <taxon>Eimeriorina</taxon>
        <taxon>Sarcocystidae</taxon>
        <taxon>Toxoplasma</taxon>
    </lineage>
</organism>
<dbReference type="Proteomes" id="UP000028828">
    <property type="component" value="Unassembled WGS sequence"/>
</dbReference>
<feature type="region of interest" description="Disordered" evidence="1">
    <location>
        <begin position="933"/>
        <end position="1050"/>
    </location>
</feature>
<feature type="region of interest" description="Disordered" evidence="1">
    <location>
        <begin position="330"/>
        <end position="349"/>
    </location>
</feature>
<protein>
    <submittedName>
        <fullName evidence="2">Uncharacterized protein</fullName>
    </submittedName>
</protein>
<evidence type="ECO:0000256" key="1">
    <source>
        <dbReference type="SAM" id="MobiDB-lite"/>
    </source>
</evidence>
<sequence>MTGKKSNRSAGSSRKGDGAPSDGNETKALLDVDLFETNTSYRASRYDTFEFSSKVTCFAFSKDAPLLAVGVEIGGVYLFDLTQPEASVAAPSELIGIVRSMHFGPQNGFGEQILYGAFDDGHLRRWLIRNMTEMIQIDCLYFGQEVQTLLVSGGGRSVMAVGKQSRLAVWSALYDNCFSYLTVPWLSDVQAPVEDAILLPDILLHPRAPPNADVFHVAAVSPTEGILIFNVIVVEPQYTHHFDVSVHSVRALPGAFHALAATPQHINDQQVIILAAASADTKSQIALISLQPDAENYPGCQIHATLMELGVKPEDAITSVHWINPPEEARLSTTDEDNTHDPSPVPPPSLLSCIDGATQEAPYKRMVLCVGTDKGSILFLECIHVPDKTDSIQQRLRVRLVYDLDGNRGPLWIQEVPSEVVMGRPIFASCCNDTMCHLWELQEVAVPTTTDIAAAHASQRCAYLEMLRHRCMPDGNWSGYDFPFSSLSDPNWPVEPRIGAPDYEHPPYPTLQTRNASEGPPPFRHNRYEGKTDCMHRSLKQTAGDRQRQQVIKTGVDAVVDEVLDRVCKDMSIWEKQNREVKPLSHCHRQLTSSSSCQREKPLCLSSRARGVSSVMTSGLMSQRGTTKSTCDERTQVSLWQPVGMCRKHQLRVIEEKAGSRGDANPGPPQRSLLWRVASTPKGLWNKVADWLRCETTVVSGEQKADHDTTLPSGLQKERRSQREGATYAVATDAGASDIDQQKAASKEARRKMDTHDGDGIRAQQPSQAAIVRDSVPSSQSTLARHLRGADRHAVTGKERAKVTAAPAQTTTTSTMATTVPVKAETHPPEVWWRLPREAAEDRLVRPEKAGLSVRDAAASSETEPWEKSEETEQTEETGVSPSKESGLMPKYELPEEVPASTEGVEPPGGSPYSERHRPRIAVALGLRRYTTGPKYQFGTDAPLLPRLPGVSEEEVDHEDVAWRDSKSEESNNPKVKMPPLSDERGHNTHGNPEPRRLLQQMPGGSTEAMPPNATGQQSHGAKVRSRQFPFGDEHVEDHRSNSQAFADGSTEPLEACGRAVPQQGDQEGYQSWKNVNAEGSIVVPERGQQPASEGKQCRPLPPGSTREGGRLEEEQSTGSHIRAGPWRFFIAEED</sequence>
<feature type="compositionally biased region" description="Low complexity" evidence="1">
    <location>
        <begin position="803"/>
        <end position="814"/>
    </location>
</feature>
<feature type="region of interest" description="Disordered" evidence="1">
    <location>
        <begin position="847"/>
        <end position="917"/>
    </location>
</feature>
<gene>
    <name evidence="2" type="ORF">TGP89_261650</name>
</gene>
<feature type="compositionally biased region" description="Basic and acidic residues" evidence="1">
    <location>
        <begin position="982"/>
        <end position="997"/>
    </location>
</feature>
<dbReference type="EMBL" id="AEYI02001265">
    <property type="protein sequence ID" value="KFG39536.1"/>
    <property type="molecule type" value="Genomic_DNA"/>
</dbReference>
<dbReference type="AlphaFoldDB" id="A0A086K568"/>
<reference evidence="2 3" key="1">
    <citation type="submission" date="2014-03" db="EMBL/GenBank/DDBJ databases">
        <authorList>
            <person name="Sibley D."/>
            <person name="Venepally P."/>
            <person name="Karamycheva S."/>
            <person name="Hadjithomas M."/>
            <person name="Khan A."/>
            <person name="Brunk B."/>
            <person name="Roos D."/>
            <person name="Caler E."/>
            <person name="Lorenzi H."/>
        </authorList>
    </citation>
    <scope>NUCLEOTIDE SEQUENCE [LARGE SCALE GENOMIC DNA]</scope>
    <source>
        <strain evidence="3">p89</strain>
    </source>
</reference>